<keyword evidence="3" id="KW-0067">ATP-binding</keyword>
<dbReference type="SUPFAM" id="SSF52540">
    <property type="entry name" value="P-loop containing nucleoside triphosphate hydrolases"/>
    <property type="match status" value="1"/>
</dbReference>
<dbReference type="InterPro" id="IPR051782">
    <property type="entry name" value="ABC_Transporter_VariousFunc"/>
</dbReference>
<gene>
    <name evidence="5" type="ORF">BAZSYMB_V2SCAFFOLD00045_10</name>
</gene>
<dbReference type="STRING" id="235205.BAZSYMB_V2SCAFFOLD00045_10"/>
<keyword evidence="1" id="KW-0813">Transport</keyword>
<dbReference type="InterPro" id="IPR003593">
    <property type="entry name" value="AAA+_ATPase"/>
</dbReference>
<dbReference type="Proteomes" id="UP000198559">
    <property type="component" value="Unassembled WGS sequence"/>
</dbReference>
<evidence type="ECO:0000259" key="4">
    <source>
        <dbReference type="PROSITE" id="PS50893"/>
    </source>
</evidence>
<dbReference type="Gene3D" id="3.40.50.300">
    <property type="entry name" value="P-loop containing nucleotide triphosphate hydrolases"/>
    <property type="match status" value="1"/>
</dbReference>
<proteinExistence type="predicted"/>
<protein>
    <submittedName>
        <fullName evidence="5">Putrescine/spermidine ABC transporter ATPaseprotein</fullName>
    </submittedName>
</protein>
<dbReference type="SMART" id="SM00382">
    <property type="entry name" value="AAA"/>
    <property type="match status" value="1"/>
</dbReference>
<dbReference type="PANTHER" id="PTHR42939:SF1">
    <property type="entry name" value="ABC TRANSPORTER ATP-BINDING PROTEIN ALBC-RELATED"/>
    <property type="match status" value="1"/>
</dbReference>
<dbReference type="Pfam" id="PF00005">
    <property type="entry name" value="ABC_tran"/>
    <property type="match status" value="1"/>
</dbReference>
<organism evidence="5 6">
    <name type="scientific">Bathymodiolus azoricus thioautotrophic gill symbiont</name>
    <dbReference type="NCBI Taxonomy" id="235205"/>
    <lineage>
        <taxon>Bacteria</taxon>
        <taxon>Pseudomonadati</taxon>
        <taxon>Pseudomonadota</taxon>
        <taxon>Gammaproteobacteria</taxon>
        <taxon>sulfur-oxidizing symbionts</taxon>
    </lineage>
</organism>
<name>A0A1H6IZN7_9GAMM</name>
<accession>A0A1H6IZN7</accession>
<dbReference type="AlphaFoldDB" id="A0A1H6IZN7"/>
<dbReference type="PROSITE" id="PS50893">
    <property type="entry name" value="ABC_TRANSPORTER_2"/>
    <property type="match status" value="1"/>
</dbReference>
<dbReference type="GO" id="GO:0005524">
    <property type="term" value="F:ATP binding"/>
    <property type="evidence" value="ECO:0007669"/>
    <property type="project" value="UniProtKB-KW"/>
</dbReference>
<evidence type="ECO:0000256" key="2">
    <source>
        <dbReference type="ARBA" id="ARBA00022741"/>
    </source>
</evidence>
<evidence type="ECO:0000256" key="3">
    <source>
        <dbReference type="ARBA" id="ARBA00022840"/>
    </source>
</evidence>
<evidence type="ECO:0000256" key="1">
    <source>
        <dbReference type="ARBA" id="ARBA00022448"/>
    </source>
</evidence>
<reference evidence="6" key="1">
    <citation type="submission" date="2016-06" db="EMBL/GenBank/DDBJ databases">
        <authorList>
            <person name="Petersen J."/>
            <person name="Sayavedra L."/>
        </authorList>
    </citation>
    <scope>NUCLEOTIDE SEQUENCE [LARGE SCALE GENOMIC DNA]</scope>
    <source>
        <strain evidence="6">BazSymB</strain>
    </source>
</reference>
<dbReference type="GO" id="GO:0016887">
    <property type="term" value="F:ATP hydrolysis activity"/>
    <property type="evidence" value="ECO:0007669"/>
    <property type="project" value="InterPro"/>
</dbReference>
<dbReference type="InterPro" id="IPR027417">
    <property type="entry name" value="P-loop_NTPase"/>
</dbReference>
<evidence type="ECO:0000313" key="5">
    <source>
        <dbReference type="EMBL" id="SEH55078.1"/>
    </source>
</evidence>
<evidence type="ECO:0000313" key="6">
    <source>
        <dbReference type="Proteomes" id="UP000198559"/>
    </source>
</evidence>
<sequence>MEEIACFKNIQKSYDKPILSVDELHLMSGECLIIKGKNGSGKSTLLKIMAGVMSADMGEIYYQNSVFPVKKRHLLTADSIYLASKAYLFNCNVERNIIYPLRLKKSKKNQDNIEKALHWANLTHLRDKHPNNLSSGEIQRVAIVRAKIINPRIWLLDEPTENLDQDIKQKFYQLLNQLLEKGHSIVIATHAEEIAHNVISKTLQLTHQKLST</sequence>
<keyword evidence="2" id="KW-0547">Nucleotide-binding</keyword>
<dbReference type="EMBL" id="CVUD02000002">
    <property type="protein sequence ID" value="SEH55078.1"/>
    <property type="molecule type" value="Genomic_DNA"/>
</dbReference>
<dbReference type="InterPro" id="IPR003439">
    <property type="entry name" value="ABC_transporter-like_ATP-bd"/>
</dbReference>
<dbReference type="PANTHER" id="PTHR42939">
    <property type="entry name" value="ABC TRANSPORTER ATP-BINDING PROTEIN ALBC-RELATED"/>
    <property type="match status" value="1"/>
</dbReference>
<feature type="domain" description="ABC transporter" evidence="4">
    <location>
        <begin position="1"/>
        <end position="207"/>
    </location>
</feature>